<dbReference type="EMBL" id="JACHBU010000002">
    <property type="protein sequence ID" value="MBB6507469.1"/>
    <property type="molecule type" value="Genomic_DNA"/>
</dbReference>
<evidence type="ECO:0000313" key="1">
    <source>
        <dbReference type="EMBL" id="MBB6507469.1"/>
    </source>
</evidence>
<organism evidence="1 2">
    <name type="scientific">Rhizobium soli</name>
    <dbReference type="NCBI Taxonomy" id="424798"/>
    <lineage>
        <taxon>Bacteria</taxon>
        <taxon>Pseudomonadati</taxon>
        <taxon>Pseudomonadota</taxon>
        <taxon>Alphaproteobacteria</taxon>
        <taxon>Hyphomicrobiales</taxon>
        <taxon>Rhizobiaceae</taxon>
        <taxon>Rhizobium/Agrobacterium group</taxon>
        <taxon>Rhizobium</taxon>
    </lineage>
</organism>
<dbReference type="Gene3D" id="1.20.58.430">
    <property type="entry name" value="Type IV secretion system, VirB5-domain"/>
    <property type="match status" value="1"/>
</dbReference>
<name>A0A7X0MQG8_9HYPH</name>
<gene>
    <name evidence="1" type="ORF">F4695_000801</name>
</gene>
<sequence length="244" mass="25830">MLSFLLSASAANAAGMAVLDIENLAVAQQNARQTREILANDKELNAKTDQIAKALTGSRDGSLSLPPDGLGRGVAIAGAPSLGQFVQEDRMNLGRISPEARRAAAFMINGLMLAVTLQQQARIDGRTDAVNQVHRTRVRGSVLLAALGEQASRNAAVREQRISGAAIAVGRSEDIKGAVDENTRVGLETTRAVNELIAMQAVVLSTTSNELASQASRSTEVKKLLQYRDVNPFRTIGRGSSNGN</sequence>
<accession>A0A7X0MQG8</accession>
<proteinExistence type="predicted"/>
<dbReference type="AlphaFoldDB" id="A0A7X0MQG8"/>
<dbReference type="RefSeq" id="WP_184653927.1">
    <property type="nucleotide sequence ID" value="NZ_JACHBU010000002.1"/>
</dbReference>
<evidence type="ECO:0008006" key="3">
    <source>
        <dbReference type="Google" id="ProtNLM"/>
    </source>
</evidence>
<evidence type="ECO:0000313" key="2">
    <source>
        <dbReference type="Proteomes" id="UP000585437"/>
    </source>
</evidence>
<comment type="caution">
    <text evidence="1">The sequence shown here is derived from an EMBL/GenBank/DDBJ whole genome shotgun (WGS) entry which is preliminary data.</text>
</comment>
<dbReference type="Proteomes" id="UP000585437">
    <property type="component" value="Unassembled WGS sequence"/>
</dbReference>
<keyword evidence="2" id="KW-1185">Reference proteome</keyword>
<dbReference type="InterPro" id="IPR023220">
    <property type="entry name" value="T4SS_VirB5-domain"/>
</dbReference>
<protein>
    <recommendedName>
        <fullName evidence="3">Conjugal transfer protein</fullName>
    </recommendedName>
</protein>
<reference evidence="1 2" key="1">
    <citation type="submission" date="2020-08" db="EMBL/GenBank/DDBJ databases">
        <title>The Agave Microbiome: Exploring the role of microbial communities in plant adaptations to desert environments.</title>
        <authorList>
            <person name="Partida-Martinez L.P."/>
        </authorList>
    </citation>
    <scope>NUCLEOTIDE SEQUENCE [LARGE SCALE GENOMIC DNA]</scope>
    <source>
        <strain evidence="1 2">AS3.12</strain>
    </source>
</reference>